<dbReference type="PANTHER" id="PTHR43685:SF3">
    <property type="entry name" value="SLR2126 PROTEIN"/>
    <property type="match status" value="1"/>
</dbReference>
<comment type="caution">
    <text evidence="2">The sequence shown here is derived from an EMBL/GenBank/DDBJ whole genome shotgun (WGS) entry which is preliminary data.</text>
</comment>
<dbReference type="RefSeq" id="WP_379999837.1">
    <property type="nucleotide sequence ID" value="NZ_JBHSGN010000121.1"/>
</dbReference>
<evidence type="ECO:0000313" key="2">
    <source>
        <dbReference type="EMBL" id="MFC4676030.1"/>
    </source>
</evidence>
<sequence>MKNYPTSTIIVSTYNWPEALAICLKSIANQVVLPNEVIVADDGSKQDTTDLINRVRRTFPCPLIHVWHEDTGFRLAAIRNKAIAKASGDYIIQIDGDIVLERHFVKDHLSFCRKDCFVSGSRVRVEKELGAKMLTEKKIDVSLFSGGISNHFNGLRIKFLRNHYRFRYRMDDPYYVKGCNMAFWREDLYAVNGYNEDMTGWGREDSEVAVRLINLGKKRQFIKFGGVEYHIEHSFSSRDKEPVNIAILEEAIAQKIIYCKNGLSKYL</sequence>
<dbReference type="Pfam" id="PF00535">
    <property type="entry name" value="Glycos_transf_2"/>
    <property type="match status" value="1"/>
</dbReference>
<gene>
    <name evidence="2" type="ORF">ACFO6W_20295</name>
</gene>
<dbReference type="Proteomes" id="UP001596023">
    <property type="component" value="Unassembled WGS sequence"/>
</dbReference>
<feature type="domain" description="Glycosyltransferase 2-like" evidence="1">
    <location>
        <begin position="8"/>
        <end position="168"/>
    </location>
</feature>
<reference evidence="3" key="1">
    <citation type="journal article" date="2019" name="Int. J. Syst. Evol. Microbiol.">
        <title>The Global Catalogue of Microorganisms (GCM) 10K type strain sequencing project: providing services to taxonomists for standard genome sequencing and annotation.</title>
        <authorList>
            <consortium name="The Broad Institute Genomics Platform"/>
            <consortium name="The Broad Institute Genome Sequencing Center for Infectious Disease"/>
            <person name="Wu L."/>
            <person name="Ma J."/>
        </authorList>
    </citation>
    <scope>NUCLEOTIDE SEQUENCE [LARGE SCALE GENOMIC DNA]</scope>
    <source>
        <strain evidence="3">CCUG 66188</strain>
    </source>
</reference>
<protein>
    <submittedName>
        <fullName evidence="2">Glycosyltransferase family 2 protein</fullName>
    </submittedName>
</protein>
<dbReference type="PANTHER" id="PTHR43685">
    <property type="entry name" value="GLYCOSYLTRANSFERASE"/>
    <property type="match status" value="1"/>
</dbReference>
<dbReference type="SUPFAM" id="SSF53448">
    <property type="entry name" value="Nucleotide-diphospho-sugar transferases"/>
    <property type="match status" value="1"/>
</dbReference>
<dbReference type="InterPro" id="IPR029044">
    <property type="entry name" value="Nucleotide-diphossugar_trans"/>
</dbReference>
<dbReference type="InterPro" id="IPR001173">
    <property type="entry name" value="Glyco_trans_2-like"/>
</dbReference>
<evidence type="ECO:0000259" key="1">
    <source>
        <dbReference type="Pfam" id="PF00535"/>
    </source>
</evidence>
<accession>A0ABV9L0K3</accession>
<dbReference type="Gene3D" id="3.90.550.10">
    <property type="entry name" value="Spore Coat Polysaccharide Biosynthesis Protein SpsA, Chain A"/>
    <property type="match status" value="1"/>
</dbReference>
<organism evidence="2 3">
    <name type="scientific">Dysgonomonas termitidis</name>
    <dbReference type="NCBI Taxonomy" id="1516126"/>
    <lineage>
        <taxon>Bacteria</taxon>
        <taxon>Pseudomonadati</taxon>
        <taxon>Bacteroidota</taxon>
        <taxon>Bacteroidia</taxon>
        <taxon>Bacteroidales</taxon>
        <taxon>Dysgonomonadaceae</taxon>
        <taxon>Dysgonomonas</taxon>
    </lineage>
</organism>
<dbReference type="InterPro" id="IPR050834">
    <property type="entry name" value="Glycosyltransf_2"/>
</dbReference>
<dbReference type="CDD" id="cd06420">
    <property type="entry name" value="GT2_Chondriotin_Pol_N"/>
    <property type="match status" value="1"/>
</dbReference>
<proteinExistence type="predicted"/>
<evidence type="ECO:0000313" key="3">
    <source>
        <dbReference type="Proteomes" id="UP001596023"/>
    </source>
</evidence>
<dbReference type="EMBL" id="JBHSGN010000121">
    <property type="protein sequence ID" value="MFC4676030.1"/>
    <property type="molecule type" value="Genomic_DNA"/>
</dbReference>
<name>A0ABV9L0K3_9BACT</name>
<keyword evidence="3" id="KW-1185">Reference proteome</keyword>